<gene>
    <name evidence="2" type="ordered locus">BMQ_pBM50028</name>
</gene>
<proteinExistence type="predicted"/>
<evidence type="ECO:0000313" key="2">
    <source>
        <dbReference type="EMBL" id="ADE72367.1"/>
    </source>
</evidence>
<evidence type="ECO:0000256" key="1">
    <source>
        <dbReference type="SAM" id="Phobius"/>
    </source>
</evidence>
<protein>
    <submittedName>
        <fullName evidence="2">Uncharacterized protein</fullName>
    </submittedName>
</protein>
<keyword evidence="2" id="KW-0614">Plasmid</keyword>
<dbReference type="Proteomes" id="UP000000935">
    <property type="component" value="Plasmid pBM500"/>
</dbReference>
<accession>D5E3J2</accession>
<name>D5E3J2_PRIM1</name>
<keyword evidence="1" id="KW-0472">Membrane</keyword>
<dbReference type="AlphaFoldDB" id="D5E3J2"/>
<dbReference type="KEGG" id="bmq:BMQ_pBM50028"/>
<keyword evidence="1" id="KW-0812">Transmembrane</keyword>
<keyword evidence="3" id="KW-1185">Reference proteome</keyword>
<keyword evidence="1" id="KW-1133">Transmembrane helix</keyword>
<reference evidence="2 3" key="1">
    <citation type="journal article" date="2011" name="J. Bacteriol.">
        <title>Genome sequences of the biotechnologically important Bacillus megaterium strains QM B1551 and DSM319.</title>
        <authorList>
            <person name="Eppinger M."/>
            <person name="Bunk B."/>
            <person name="Johns M.A."/>
            <person name="Edirisinghe J.N."/>
            <person name="Kutumbaka K.K."/>
            <person name="Koenig S.S."/>
            <person name="Huot Creasy H."/>
            <person name="Rosovitz M.J."/>
            <person name="Riley D.R."/>
            <person name="Daugherty S."/>
            <person name="Martin M."/>
            <person name="Elbourne L.D."/>
            <person name="Paulsen I."/>
            <person name="Biedendieck R."/>
            <person name="Braun C."/>
            <person name="Grayburn S."/>
            <person name="Dhingra S."/>
            <person name="Lukyanchuk V."/>
            <person name="Ball B."/>
            <person name="Ul-Qamar R."/>
            <person name="Seibel J."/>
            <person name="Bremer E."/>
            <person name="Jahn D."/>
            <person name="Ravel J."/>
            <person name="Vary P.S."/>
        </authorList>
    </citation>
    <scope>NUCLEOTIDE SEQUENCE [LARGE SCALE GENOMIC DNA]</scope>
    <source>
        <strain evidence="3">ATCC 12872 / QMB1551</strain>
        <plasmid evidence="2">pBM500</plasmid>
    </source>
</reference>
<dbReference type="EMBL" id="CP001988">
    <property type="protein sequence ID" value="ADE72367.1"/>
    <property type="molecule type" value="Genomic_DNA"/>
</dbReference>
<organism evidence="2 3">
    <name type="scientific">Priestia megaterium (strain ATCC 12872 / QMB1551)</name>
    <name type="common">Bacillus megaterium</name>
    <dbReference type="NCBI Taxonomy" id="545693"/>
    <lineage>
        <taxon>Bacteria</taxon>
        <taxon>Bacillati</taxon>
        <taxon>Bacillota</taxon>
        <taxon>Bacilli</taxon>
        <taxon>Bacillales</taxon>
        <taxon>Bacillaceae</taxon>
        <taxon>Priestia</taxon>
    </lineage>
</organism>
<sequence length="45" mass="5528">MVKNKNRALVYQCSVFILVPRLLIMLTTFVYRIQLKNRKNYLRIR</sequence>
<dbReference type="HOGENOM" id="CLU_3196199_0_0_9"/>
<geneLocation type="plasmid" evidence="2 3">
    <name>pBM500</name>
</geneLocation>
<evidence type="ECO:0000313" key="3">
    <source>
        <dbReference type="Proteomes" id="UP000000935"/>
    </source>
</evidence>
<feature type="transmembrane region" description="Helical" evidence="1">
    <location>
        <begin position="15"/>
        <end position="35"/>
    </location>
</feature>